<feature type="compositionally biased region" description="Polar residues" evidence="1">
    <location>
        <begin position="1"/>
        <end position="25"/>
    </location>
</feature>
<feature type="non-terminal residue" evidence="2">
    <location>
        <position position="231"/>
    </location>
</feature>
<gene>
    <name evidence="2" type="ORF">RFULGI_LOCUS12225</name>
</gene>
<evidence type="ECO:0000313" key="3">
    <source>
        <dbReference type="Proteomes" id="UP000789396"/>
    </source>
</evidence>
<comment type="caution">
    <text evidence="2">The sequence shown here is derived from an EMBL/GenBank/DDBJ whole genome shotgun (WGS) entry which is preliminary data.</text>
</comment>
<organism evidence="2 3">
    <name type="scientific">Racocetra fulgida</name>
    <dbReference type="NCBI Taxonomy" id="60492"/>
    <lineage>
        <taxon>Eukaryota</taxon>
        <taxon>Fungi</taxon>
        <taxon>Fungi incertae sedis</taxon>
        <taxon>Mucoromycota</taxon>
        <taxon>Glomeromycotina</taxon>
        <taxon>Glomeromycetes</taxon>
        <taxon>Diversisporales</taxon>
        <taxon>Gigasporaceae</taxon>
        <taxon>Racocetra</taxon>
    </lineage>
</organism>
<dbReference type="Proteomes" id="UP000789396">
    <property type="component" value="Unassembled WGS sequence"/>
</dbReference>
<name>A0A9N9NHV0_9GLOM</name>
<dbReference type="InterPro" id="IPR012337">
    <property type="entry name" value="RNaseH-like_sf"/>
</dbReference>
<protein>
    <submittedName>
        <fullName evidence="2">18920_t:CDS:1</fullName>
    </submittedName>
</protein>
<accession>A0A9N9NHV0</accession>
<sequence length="231" mass="26622">MEDSGSSTVNSLLETEQSDHSTYANKKNKRGRSKNLLWTNHFMEITIKKVVTEVLENDEFILPHELQNFIQDRQFWEFWANTEALVKVLSPAKNAVKIVESKTTTTADIFLFLIQIAAAINMLKKDDLTERIEFRKQCMKNSIFHQILQIALEIWKKIGGELSGANTLVAQIKMYDAFEPPYNYTFVKGIETSQTWWNGCKFKSHPLQKLALYLLAITPHSASCERIFSIL</sequence>
<evidence type="ECO:0000256" key="1">
    <source>
        <dbReference type="SAM" id="MobiDB-lite"/>
    </source>
</evidence>
<feature type="non-terminal residue" evidence="2">
    <location>
        <position position="1"/>
    </location>
</feature>
<evidence type="ECO:0000313" key="2">
    <source>
        <dbReference type="EMBL" id="CAG8732211.1"/>
    </source>
</evidence>
<dbReference type="SUPFAM" id="SSF53098">
    <property type="entry name" value="Ribonuclease H-like"/>
    <property type="match status" value="1"/>
</dbReference>
<keyword evidence="3" id="KW-1185">Reference proteome</keyword>
<feature type="region of interest" description="Disordered" evidence="1">
    <location>
        <begin position="1"/>
        <end position="27"/>
    </location>
</feature>
<dbReference type="AlphaFoldDB" id="A0A9N9NHV0"/>
<dbReference type="OrthoDB" id="2431945at2759"/>
<dbReference type="EMBL" id="CAJVPZ010028740">
    <property type="protein sequence ID" value="CAG8732211.1"/>
    <property type="molecule type" value="Genomic_DNA"/>
</dbReference>
<reference evidence="2" key="1">
    <citation type="submission" date="2021-06" db="EMBL/GenBank/DDBJ databases">
        <authorList>
            <person name="Kallberg Y."/>
            <person name="Tangrot J."/>
            <person name="Rosling A."/>
        </authorList>
    </citation>
    <scope>NUCLEOTIDE SEQUENCE</scope>
    <source>
        <strain evidence="2">IN212</strain>
    </source>
</reference>
<proteinExistence type="predicted"/>